<dbReference type="InterPro" id="IPR013249">
    <property type="entry name" value="RNA_pol_sigma70_r4_t2"/>
</dbReference>
<keyword evidence="4" id="KW-0804">Transcription</keyword>
<evidence type="ECO:0000313" key="8">
    <source>
        <dbReference type="EMBL" id="MEF3081574.1"/>
    </source>
</evidence>
<gene>
    <name evidence="8" type="ORF">V3391_05030</name>
</gene>
<dbReference type="SUPFAM" id="SSF88659">
    <property type="entry name" value="Sigma3 and sigma4 domains of RNA polymerase sigma factors"/>
    <property type="match status" value="1"/>
</dbReference>
<proteinExistence type="inferred from homology"/>
<dbReference type="InterPro" id="IPR013324">
    <property type="entry name" value="RNA_pol_sigma_r3/r4-like"/>
</dbReference>
<dbReference type="InterPro" id="IPR039425">
    <property type="entry name" value="RNA_pol_sigma-70-like"/>
</dbReference>
<feature type="region of interest" description="Disordered" evidence="5">
    <location>
        <begin position="41"/>
        <end position="61"/>
    </location>
</feature>
<evidence type="ECO:0000256" key="5">
    <source>
        <dbReference type="SAM" id="MobiDB-lite"/>
    </source>
</evidence>
<keyword evidence="2" id="KW-0805">Transcription regulation</keyword>
<dbReference type="InterPro" id="IPR013325">
    <property type="entry name" value="RNA_pol_sigma_r2"/>
</dbReference>
<evidence type="ECO:0000256" key="3">
    <source>
        <dbReference type="ARBA" id="ARBA00023082"/>
    </source>
</evidence>
<dbReference type="RefSeq" id="WP_332077306.1">
    <property type="nucleotide sequence ID" value="NZ_JAZHBM010000001.1"/>
</dbReference>
<dbReference type="Pfam" id="PF08281">
    <property type="entry name" value="Sigma70_r4_2"/>
    <property type="match status" value="1"/>
</dbReference>
<keyword evidence="9" id="KW-1185">Reference proteome</keyword>
<dbReference type="EMBL" id="JAZHBM010000001">
    <property type="protein sequence ID" value="MEF3081574.1"/>
    <property type="molecule type" value="Genomic_DNA"/>
</dbReference>
<dbReference type="InterPro" id="IPR007627">
    <property type="entry name" value="RNA_pol_sigma70_r2"/>
</dbReference>
<evidence type="ECO:0000256" key="1">
    <source>
        <dbReference type="ARBA" id="ARBA00010641"/>
    </source>
</evidence>
<dbReference type="Proteomes" id="UP001358324">
    <property type="component" value="Unassembled WGS sequence"/>
</dbReference>
<comment type="similarity">
    <text evidence="1">Belongs to the sigma-70 factor family. ECF subfamily.</text>
</comment>
<protein>
    <submittedName>
        <fullName evidence="8">RNA polymerase sigma factor</fullName>
    </submittedName>
</protein>
<evidence type="ECO:0000256" key="2">
    <source>
        <dbReference type="ARBA" id="ARBA00023015"/>
    </source>
</evidence>
<organism evidence="8 9">
    <name type="scientific">Luteimonas flava</name>
    <dbReference type="NCBI Taxonomy" id="3115822"/>
    <lineage>
        <taxon>Bacteria</taxon>
        <taxon>Pseudomonadati</taxon>
        <taxon>Pseudomonadota</taxon>
        <taxon>Gammaproteobacteria</taxon>
        <taxon>Lysobacterales</taxon>
        <taxon>Lysobacteraceae</taxon>
        <taxon>Luteimonas</taxon>
    </lineage>
</organism>
<dbReference type="InterPro" id="IPR036388">
    <property type="entry name" value="WH-like_DNA-bd_sf"/>
</dbReference>
<evidence type="ECO:0000259" key="6">
    <source>
        <dbReference type="Pfam" id="PF04542"/>
    </source>
</evidence>
<evidence type="ECO:0000259" key="7">
    <source>
        <dbReference type="Pfam" id="PF08281"/>
    </source>
</evidence>
<accession>A0ABU7WC83</accession>
<feature type="compositionally biased region" description="Basic and acidic residues" evidence="5">
    <location>
        <begin position="41"/>
        <end position="52"/>
    </location>
</feature>
<dbReference type="PANTHER" id="PTHR43133">
    <property type="entry name" value="RNA POLYMERASE ECF-TYPE SIGMA FACTO"/>
    <property type="match status" value="1"/>
</dbReference>
<dbReference type="Gene3D" id="1.10.10.10">
    <property type="entry name" value="Winged helix-like DNA-binding domain superfamily/Winged helix DNA-binding domain"/>
    <property type="match status" value="1"/>
</dbReference>
<comment type="caution">
    <text evidence="8">The sequence shown here is derived from an EMBL/GenBank/DDBJ whole genome shotgun (WGS) entry which is preliminary data.</text>
</comment>
<dbReference type="PANTHER" id="PTHR43133:SF63">
    <property type="entry name" value="RNA POLYMERASE SIGMA FACTOR FECI-RELATED"/>
    <property type="match status" value="1"/>
</dbReference>
<evidence type="ECO:0000313" key="9">
    <source>
        <dbReference type="Proteomes" id="UP001358324"/>
    </source>
</evidence>
<sequence length="229" mass="25346">MGFTRIIDERTAKLSGRPTCHDAPSRGISLSGPWFVDVSMHDQDDPVLHPDPPDGPQPRGDAEHLVRAFNQSLVRMLQVRLHSYDDARDVAQEAYAKLLSLGPDAAIGFHRAYLFRIAQNLATDLLRRRAYTERSAPDVLEFHADPAANPERAAGAAQAVARLPALLAELPFNCAEAFRLVRVEQLSFAEAGARLQLTERMIRIHVARALAHCQLRLEGITEGREGSDD</sequence>
<dbReference type="InterPro" id="IPR014284">
    <property type="entry name" value="RNA_pol_sigma-70_dom"/>
</dbReference>
<dbReference type="NCBIfam" id="TIGR02937">
    <property type="entry name" value="sigma70-ECF"/>
    <property type="match status" value="1"/>
</dbReference>
<dbReference type="SUPFAM" id="SSF88946">
    <property type="entry name" value="Sigma2 domain of RNA polymerase sigma factors"/>
    <property type="match status" value="1"/>
</dbReference>
<keyword evidence="3" id="KW-0731">Sigma factor</keyword>
<dbReference type="Pfam" id="PF04542">
    <property type="entry name" value="Sigma70_r2"/>
    <property type="match status" value="1"/>
</dbReference>
<evidence type="ECO:0000256" key="4">
    <source>
        <dbReference type="ARBA" id="ARBA00023163"/>
    </source>
</evidence>
<reference evidence="8 9" key="1">
    <citation type="submission" date="2024-01" db="EMBL/GenBank/DDBJ databases">
        <title>Novel species of the genus Luteimonas isolated from rivers.</title>
        <authorList>
            <person name="Lu H."/>
        </authorList>
    </citation>
    <scope>NUCLEOTIDE SEQUENCE [LARGE SCALE GENOMIC DNA]</scope>
    <source>
        <strain evidence="8 9">SMYT11W</strain>
    </source>
</reference>
<name>A0ABU7WC83_9GAMM</name>
<feature type="domain" description="RNA polymerase sigma-70 region 2" evidence="6">
    <location>
        <begin position="65"/>
        <end position="130"/>
    </location>
</feature>
<dbReference type="Gene3D" id="1.10.1740.10">
    <property type="match status" value="1"/>
</dbReference>
<feature type="domain" description="RNA polymerase sigma factor 70 region 4 type 2" evidence="7">
    <location>
        <begin position="163"/>
        <end position="213"/>
    </location>
</feature>